<evidence type="ECO:0000313" key="1">
    <source>
        <dbReference type="EMBL" id="CAB4577921.1"/>
    </source>
</evidence>
<dbReference type="EMBL" id="CAEZTS010000057">
    <property type="protein sequence ID" value="CAB4577921.1"/>
    <property type="molecule type" value="Genomic_DNA"/>
</dbReference>
<organism evidence="1">
    <name type="scientific">freshwater metagenome</name>
    <dbReference type="NCBI Taxonomy" id="449393"/>
    <lineage>
        <taxon>unclassified sequences</taxon>
        <taxon>metagenomes</taxon>
        <taxon>ecological metagenomes</taxon>
    </lineage>
</organism>
<sequence length="86" mass="8646">MAAAAAAEVPTLRMVAVTGEPFTITVAEPGNWVNCDWLDEFTNCGAATTVVVGPDATVVVGASVVGAEPMVSACVITPPGVVMEIV</sequence>
<reference evidence="1" key="1">
    <citation type="submission" date="2020-05" db="EMBL/GenBank/DDBJ databases">
        <authorList>
            <person name="Chiriac C."/>
            <person name="Salcher M."/>
            <person name="Ghai R."/>
            <person name="Kavagutti S V."/>
        </authorList>
    </citation>
    <scope>NUCLEOTIDE SEQUENCE</scope>
</reference>
<name>A0A6J6EN06_9ZZZZ</name>
<accession>A0A6J6EN06</accession>
<protein>
    <submittedName>
        <fullName evidence="1">Unannotated protein</fullName>
    </submittedName>
</protein>
<dbReference type="AlphaFoldDB" id="A0A6J6EN06"/>
<proteinExistence type="predicted"/>
<gene>
    <name evidence="1" type="ORF">UFOPK1722_00798</name>
</gene>